<dbReference type="AlphaFoldDB" id="A0A6P8ZCJ8"/>
<evidence type="ECO:0000259" key="1">
    <source>
        <dbReference type="PROSITE" id="PS51184"/>
    </source>
</evidence>
<evidence type="ECO:0000313" key="3">
    <source>
        <dbReference type="RefSeq" id="XP_034246427.1"/>
    </source>
</evidence>
<dbReference type="GeneID" id="117648196"/>
<dbReference type="Pfam" id="PF02373">
    <property type="entry name" value="JmjC"/>
    <property type="match status" value="1"/>
</dbReference>
<dbReference type="GO" id="GO:0005634">
    <property type="term" value="C:nucleus"/>
    <property type="evidence" value="ECO:0007669"/>
    <property type="project" value="TreeGrafter"/>
</dbReference>
<dbReference type="PROSITE" id="PS51184">
    <property type="entry name" value="JMJC"/>
    <property type="match status" value="1"/>
</dbReference>
<dbReference type="Gene3D" id="2.60.120.650">
    <property type="entry name" value="Cupin"/>
    <property type="match status" value="1"/>
</dbReference>
<protein>
    <submittedName>
        <fullName evidence="3">Lysine-specific demethylase 4A-like</fullName>
    </submittedName>
</protein>
<dbReference type="GO" id="GO:0000785">
    <property type="term" value="C:chromatin"/>
    <property type="evidence" value="ECO:0007669"/>
    <property type="project" value="TreeGrafter"/>
</dbReference>
<proteinExistence type="predicted"/>
<dbReference type="PANTHER" id="PTHR10694">
    <property type="entry name" value="LYSINE-SPECIFIC DEMETHYLASE"/>
    <property type="match status" value="1"/>
</dbReference>
<evidence type="ECO:0000313" key="2">
    <source>
        <dbReference type="Proteomes" id="UP000515158"/>
    </source>
</evidence>
<feature type="domain" description="JmjC" evidence="1">
    <location>
        <begin position="247"/>
        <end position="404"/>
    </location>
</feature>
<dbReference type="OrthoDB" id="9547406at2759"/>
<name>A0A6P8ZCJ8_THRPL</name>
<dbReference type="GO" id="GO:0010468">
    <property type="term" value="P:regulation of gene expression"/>
    <property type="evidence" value="ECO:0007669"/>
    <property type="project" value="TreeGrafter"/>
</dbReference>
<dbReference type="SUPFAM" id="SSF51197">
    <property type="entry name" value="Clavaminate synthase-like"/>
    <property type="match status" value="1"/>
</dbReference>
<dbReference type="InParanoid" id="A0A6P8ZCJ8"/>
<dbReference type="PANTHER" id="PTHR10694:SF7">
    <property type="entry name" value="[HISTONE H3]-TRIMETHYL-L-LYSINE(9) DEMETHYLASE"/>
    <property type="match status" value="1"/>
</dbReference>
<sequence>MSDLKWRIDAKRAEVDVTENSLRNFTDFLNLIEECGQVKEKGAIKICLPESFVRKTSFSDLLSGLKLDQAALQMQLFYRPDNLVFGYKSVDPLVEDVSVFLSKANDPAAYSADSCCSSMLAVLGEDALFHHYWKVLNAYAGNALNRKDNIIEVVEKLVGQRDNVLAQHHDMKSNGQDISSYSETEPILHSYPIGLSHRLCIDCDISRSLESDDQHAAIQHNERREDTILYGADIKFSGAPVEIFSGFSLSKLNSILNLPTVNHPAFSSSSFYVGSTHSSFVAHIEHASLWSINFLHYGHCKVWYVIPPRYVGLVDFYLSQMRLDLSHKACRNILGHKHVMLTQHFLVEYSIPHSKIIQKPGEFVILHPNAIHFGFNMGSNISEAVNFATVSWIPYGLTSPRCACLGSEQMHLDMTPFLLAFQPEQLKTYLEGESLLTPDQHPFSLSCGKLSDLSSFNKNGKKQVSVKTVLPCISSKETHHEGKMIKTELNVARKTMLQCPACIRSYKGGMGRLNRLLTHIKRHHSAHAEKLEQMILKRYKKKEPKQKQNQCPICYKHLSGSAFHLNDHIRRMHHKDRQ</sequence>
<dbReference type="KEGG" id="tpal:117648196"/>
<gene>
    <name evidence="3" type="primary">LOC117648196</name>
</gene>
<organism evidence="3">
    <name type="scientific">Thrips palmi</name>
    <name type="common">Melon thrips</name>
    <dbReference type="NCBI Taxonomy" id="161013"/>
    <lineage>
        <taxon>Eukaryota</taxon>
        <taxon>Metazoa</taxon>
        <taxon>Ecdysozoa</taxon>
        <taxon>Arthropoda</taxon>
        <taxon>Hexapoda</taxon>
        <taxon>Insecta</taxon>
        <taxon>Pterygota</taxon>
        <taxon>Neoptera</taxon>
        <taxon>Paraneoptera</taxon>
        <taxon>Thysanoptera</taxon>
        <taxon>Terebrantia</taxon>
        <taxon>Thripoidea</taxon>
        <taxon>Thripidae</taxon>
        <taxon>Thrips</taxon>
    </lineage>
</organism>
<accession>A0A6P8ZCJ8</accession>
<reference evidence="3" key="1">
    <citation type="submission" date="2025-08" db="UniProtKB">
        <authorList>
            <consortium name="RefSeq"/>
        </authorList>
    </citation>
    <scope>IDENTIFICATION</scope>
    <source>
        <tissue evidence="3">Total insect</tissue>
    </source>
</reference>
<dbReference type="InterPro" id="IPR003347">
    <property type="entry name" value="JmjC_dom"/>
</dbReference>
<dbReference type="SMART" id="SM00558">
    <property type="entry name" value="JmjC"/>
    <property type="match status" value="1"/>
</dbReference>
<dbReference type="GO" id="GO:0032454">
    <property type="term" value="F:histone H3K9 demethylase activity"/>
    <property type="evidence" value="ECO:0007669"/>
    <property type="project" value="TreeGrafter"/>
</dbReference>
<dbReference type="Proteomes" id="UP000515158">
    <property type="component" value="Unplaced"/>
</dbReference>
<dbReference type="RefSeq" id="XP_034246427.1">
    <property type="nucleotide sequence ID" value="XM_034390536.1"/>
</dbReference>
<keyword evidence="2" id="KW-1185">Reference proteome</keyword>
<dbReference type="GO" id="GO:0051864">
    <property type="term" value="F:histone H3K36 demethylase activity"/>
    <property type="evidence" value="ECO:0007669"/>
    <property type="project" value="TreeGrafter"/>
</dbReference>